<evidence type="ECO:0000313" key="2">
    <source>
        <dbReference type="EMBL" id="OIQ79454.1"/>
    </source>
</evidence>
<feature type="transmembrane region" description="Helical" evidence="1">
    <location>
        <begin position="7"/>
        <end position="27"/>
    </location>
</feature>
<evidence type="ECO:0008006" key="3">
    <source>
        <dbReference type="Google" id="ProtNLM"/>
    </source>
</evidence>
<organism evidence="2">
    <name type="scientific">mine drainage metagenome</name>
    <dbReference type="NCBI Taxonomy" id="410659"/>
    <lineage>
        <taxon>unclassified sequences</taxon>
        <taxon>metagenomes</taxon>
        <taxon>ecological metagenomes</taxon>
    </lineage>
</organism>
<sequence>MTFVWRVLVNAIAIWLAQELLSGITVIDNHTTSGRIVVLVGVGLIFGLVNAVVKPIVKFFAFPLYVLTLGLFTLVVNALMLMLTAWISQQLGWGLKVDTFGTAVIGALIISVVSVILSRVGSDKHRRR</sequence>
<dbReference type="PANTHER" id="PTHR37309">
    <property type="entry name" value="SLR0284 PROTEIN"/>
    <property type="match status" value="1"/>
</dbReference>
<evidence type="ECO:0000256" key="1">
    <source>
        <dbReference type="SAM" id="Phobius"/>
    </source>
</evidence>
<dbReference type="EMBL" id="MLJW01001210">
    <property type="protein sequence ID" value="OIQ79454.1"/>
    <property type="molecule type" value="Genomic_DNA"/>
</dbReference>
<gene>
    <name evidence="2" type="ORF">GALL_388060</name>
</gene>
<reference evidence="2" key="1">
    <citation type="submission" date="2016-10" db="EMBL/GenBank/DDBJ databases">
        <title>Sequence of Gallionella enrichment culture.</title>
        <authorList>
            <person name="Poehlein A."/>
            <person name="Muehling M."/>
            <person name="Daniel R."/>
        </authorList>
    </citation>
    <scope>NUCLEOTIDE SEQUENCE</scope>
</reference>
<comment type="caution">
    <text evidence="2">The sequence shown here is derived from an EMBL/GenBank/DDBJ whole genome shotgun (WGS) entry which is preliminary data.</text>
</comment>
<keyword evidence="1" id="KW-0812">Transmembrane</keyword>
<dbReference type="PANTHER" id="PTHR37309:SF1">
    <property type="entry name" value="SLR0284 PROTEIN"/>
    <property type="match status" value="1"/>
</dbReference>
<feature type="transmembrane region" description="Helical" evidence="1">
    <location>
        <begin position="33"/>
        <end position="53"/>
    </location>
</feature>
<dbReference type="AlphaFoldDB" id="A0A1J5Q724"/>
<dbReference type="InterPro" id="IPR007165">
    <property type="entry name" value="Phage_holin_4_2"/>
</dbReference>
<keyword evidence="1" id="KW-1133">Transmembrane helix</keyword>
<keyword evidence="1" id="KW-0472">Membrane</keyword>
<dbReference type="Pfam" id="PF04020">
    <property type="entry name" value="Phage_holin_4_2"/>
    <property type="match status" value="1"/>
</dbReference>
<feature type="transmembrane region" description="Helical" evidence="1">
    <location>
        <begin position="65"/>
        <end position="87"/>
    </location>
</feature>
<accession>A0A1J5Q724</accession>
<proteinExistence type="predicted"/>
<name>A0A1J5Q724_9ZZZZ</name>
<feature type="transmembrane region" description="Helical" evidence="1">
    <location>
        <begin position="99"/>
        <end position="118"/>
    </location>
</feature>
<protein>
    <recommendedName>
        <fullName evidence="3">Phage holin family protein</fullName>
    </recommendedName>
</protein>